<accession>D0LAC5</accession>
<dbReference type="eggNOG" id="ENOG5031VYF">
    <property type="taxonomic scope" value="Bacteria"/>
</dbReference>
<protein>
    <submittedName>
        <fullName evidence="2">Uncharacterized protein</fullName>
    </submittedName>
</protein>
<dbReference type="OrthoDB" id="4382050at2"/>
<reference evidence="2 3" key="2">
    <citation type="journal article" date="2010" name="Stand. Genomic Sci.">
        <title>Complete genome sequence of Gordonia bronchialis type strain (3410).</title>
        <authorList>
            <person name="Ivanova N."/>
            <person name="Sikorski J."/>
            <person name="Jando M."/>
            <person name="Lapidus A."/>
            <person name="Nolan M."/>
            <person name="Lucas S."/>
            <person name="Del Rio T.G."/>
            <person name="Tice H."/>
            <person name="Copeland A."/>
            <person name="Cheng J.F."/>
            <person name="Chen F."/>
            <person name="Bruce D."/>
            <person name="Goodwin L."/>
            <person name="Pitluck S."/>
            <person name="Mavromatis K."/>
            <person name="Ovchinnikova G."/>
            <person name="Pati A."/>
            <person name="Chen A."/>
            <person name="Palaniappan K."/>
            <person name="Land M."/>
            <person name="Hauser L."/>
            <person name="Chang Y.J."/>
            <person name="Jeffries C.D."/>
            <person name="Chain P."/>
            <person name="Saunders E."/>
            <person name="Han C."/>
            <person name="Detter J.C."/>
            <person name="Brettin T."/>
            <person name="Rohde M."/>
            <person name="Goker M."/>
            <person name="Bristow J."/>
            <person name="Eisen J.A."/>
            <person name="Markowitz V."/>
            <person name="Hugenholtz P."/>
            <person name="Klenk H.P."/>
            <person name="Kyrpides N.C."/>
        </authorList>
    </citation>
    <scope>NUCLEOTIDE SEQUENCE [LARGE SCALE GENOMIC DNA]</scope>
    <source>
        <strain evidence="3">ATCC 25592 / DSM 43247 / BCRC 13721 / JCM 3198 / KCTC 3076 / NBRC 16047 / NCTC 10667</strain>
    </source>
</reference>
<dbReference type="STRING" id="526226.Gbro_0103"/>
<reference evidence="3" key="1">
    <citation type="submission" date="2009-10" db="EMBL/GenBank/DDBJ databases">
        <title>The complete chromosome of Gordonia bronchialis DSM 43247.</title>
        <authorList>
            <consortium name="US DOE Joint Genome Institute (JGI-PGF)"/>
            <person name="Lucas S."/>
            <person name="Copeland A."/>
            <person name="Lapidus A."/>
            <person name="Glavina del Rio T."/>
            <person name="Dalin E."/>
            <person name="Tice H."/>
            <person name="Bruce D."/>
            <person name="Goodwin L."/>
            <person name="Pitluck S."/>
            <person name="Kyrpides N."/>
            <person name="Mavromatis K."/>
            <person name="Ivanova N."/>
            <person name="Ovchinnikova G."/>
            <person name="Saunders E."/>
            <person name="Brettin T."/>
            <person name="Detter J.C."/>
            <person name="Han C."/>
            <person name="Larimer F."/>
            <person name="Land M."/>
            <person name="Hauser L."/>
            <person name="Markowitz V."/>
            <person name="Cheng J.-F."/>
            <person name="Hugenholtz P."/>
            <person name="Woyke T."/>
            <person name="Wu D."/>
            <person name="Jando M."/>
            <person name="Schneider S."/>
            <person name="Goeker M."/>
            <person name="Klenk H.-P."/>
            <person name="Eisen J.A."/>
        </authorList>
    </citation>
    <scope>NUCLEOTIDE SEQUENCE [LARGE SCALE GENOMIC DNA]</scope>
    <source>
        <strain evidence="3">ATCC 25592 / DSM 43247 / BCRC 13721 / JCM 3198 / KCTC 3076 / NBRC 16047 / NCTC 10667</strain>
    </source>
</reference>
<sequence length="81" mass="8960">MTGRGREAVWAVVTTLILVVRILATIALVLLALGWAVAAIRSSLDNVFLWPAVGAGVALFLSTYLYSYLRVRYPRRNGWIP</sequence>
<dbReference type="HOGENOM" id="CLU_2699514_0_0_11"/>
<feature type="transmembrane region" description="Helical" evidence="1">
    <location>
        <begin position="9"/>
        <end position="36"/>
    </location>
</feature>
<keyword evidence="1" id="KW-0472">Membrane</keyword>
<keyword evidence="1" id="KW-0812">Transmembrane</keyword>
<gene>
    <name evidence="2" type="ordered locus">Gbro_0103</name>
</gene>
<dbReference type="RefSeq" id="WP_012832046.1">
    <property type="nucleotide sequence ID" value="NC_013441.1"/>
</dbReference>
<keyword evidence="3" id="KW-1185">Reference proteome</keyword>
<dbReference type="AlphaFoldDB" id="D0LAC5"/>
<dbReference type="KEGG" id="gbr:Gbro_0103"/>
<dbReference type="Proteomes" id="UP000001219">
    <property type="component" value="Chromosome"/>
</dbReference>
<evidence type="ECO:0000313" key="2">
    <source>
        <dbReference type="EMBL" id="ACY19454.1"/>
    </source>
</evidence>
<evidence type="ECO:0000256" key="1">
    <source>
        <dbReference type="SAM" id="Phobius"/>
    </source>
</evidence>
<organism evidence="2 3">
    <name type="scientific">Gordonia bronchialis (strain ATCC 25592 / DSM 43247 / BCRC 13721 / JCM 3198 / KCTC 3076 / NBRC 16047 / NCTC 10667)</name>
    <name type="common">Rhodococcus bronchialis</name>
    <dbReference type="NCBI Taxonomy" id="526226"/>
    <lineage>
        <taxon>Bacteria</taxon>
        <taxon>Bacillati</taxon>
        <taxon>Actinomycetota</taxon>
        <taxon>Actinomycetes</taxon>
        <taxon>Mycobacteriales</taxon>
        <taxon>Gordoniaceae</taxon>
        <taxon>Gordonia</taxon>
    </lineage>
</organism>
<name>D0LAC5_GORB4</name>
<feature type="transmembrane region" description="Helical" evidence="1">
    <location>
        <begin position="48"/>
        <end position="69"/>
    </location>
</feature>
<evidence type="ECO:0000313" key="3">
    <source>
        <dbReference type="Proteomes" id="UP000001219"/>
    </source>
</evidence>
<proteinExistence type="predicted"/>
<dbReference type="EMBL" id="CP001802">
    <property type="protein sequence ID" value="ACY19454.1"/>
    <property type="molecule type" value="Genomic_DNA"/>
</dbReference>
<keyword evidence="1" id="KW-1133">Transmembrane helix</keyword>